<dbReference type="Gene3D" id="3.90.1580.10">
    <property type="entry name" value="paralog of FGE (formylglycine-generating enzyme)"/>
    <property type="match status" value="2"/>
</dbReference>
<protein>
    <recommendedName>
        <fullName evidence="2">Sulfatase-modifying factor enzyme-like domain-containing protein</fullName>
    </recommendedName>
</protein>
<evidence type="ECO:0000313" key="3">
    <source>
        <dbReference type="EMBL" id="QHV64045.1"/>
    </source>
</evidence>
<dbReference type="EMBL" id="CP029701">
    <property type="protein sequence ID" value="QHV64045.1"/>
    <property type="molecule type" value="Genomic_DNA"/>
</dbReference>
<reference evidence="3" key="1">
    <citation type="submission" date="2018-05" db="EMBL/GenBank/DDBJ databases">
        <title>Complete genome sequnece of Akkermansia muciniphila EB-AMDK-40.</title>
        <authorList>
            <person name="Nam Y.-D."/>
            <person name="Chung W.-H."/>
            <person name="Park Y.S."/>
            <person name="Kang J."/>
        </authorList>
    </citation>
    <scope>NUCLEOTIDE SEQUENCE</scope>
    <source>
        <strain evidence="3">EB-AMDK-40</strain>
    </source>
</reference>
<feature type="transmembrane region" description="Helical" evidence="1">
    <location>
        <begin position="249"/>
        <end position="271"/>
    </location>
</feature>
<dbReference type="SUPFAM" id="SSF56112">
    <property type="entry name" value="Protein kinase-like (PK-like)"/>
    <property type="match status" value="1"/>
</dbReference>
<evidence type="ECO:0000313" key="4">
    <source>
        <dbReference type="Proteomes" id="UP000642553"/>
    </source>
</evidence>
<feature type="domain" description="Sulfatase-modifying factor enzyme-like" evidence="2">
    <location>
        <begin position="312"/>
        <end position="417"/>
    </location>
</feature>
<dbReference type="SUPFAM" id="SSF56436">
    <property type="entry name" value="C-type lectin-like"/>
    <property type="match status" value="1"/>
</dbReference>
<dbReference type="InterPro" id="IPR011009">
    <property type="entry name" value="Kinase-like_dom_sf"/>
</dbReference>
<accession>A0AAE7BI38</accession>
<dbReference type="InterPro" id="IPR042095">
    <property type="entry name" value="SUMF_sf"/>
</dbReference>
<dbReference type="InterPro" id="IPR016187">
    <property type="entry name" value="CTDL_fold"/>
</dbReference>
<dbReference type="AlphaFoldDB" id="A0AAE7BI38"/>
<evidence type="ECO:0000259" key="2">
    <source>
        <dbReference type="Pfam" id="PF03781"/>
    </source>
</evidence>
<dbReference type="InterPro" id="IPR005532">
    <property type="entry name" value="SUMF_dom"/>
</dbReference>
<keyword evidence="1" id="KW-0812">Transmembrane</keyword>
<evidence type="ECO:0000256" key="1">
    <source>
        <dbReference type="SAM" id="Phobius"/>
    </source>
</evidence>
<organism evidence="3 4">
    <name type="scientific">Akkermansia massiliensis</name>
    <dbReference type="NCBI Taxonomy" id="2927224"/>
    <lineage>
        <taxon>Bacteria</taxon>
        <taxon>Pseudomonadati</taxon>
        <taxon>Verrucomicrobiota</taxon>
        <taxon>Verrucomicrobiia</taxon>
        <taxon>Verrucomicrobiales</taxon>
        <taxon>Akkermansiaceae</taxon>
        <taxon>Akkermansia</taxon>
    </lineage>
</organism>
<keyword evidence="1" id="KW-0472">Membrane</keyword>
<dbReference type="Proteomes" id="UP000642553">
    <property type="component" value="Chromosome"/>
</dbReference>
<dbReference type="Pfam" id="PF03781">
    <property type="entry name" value="FGE-sulfatase"/>
    <property type="match status" value="1"/>
</dbReference>
<keyword evidence="1" id="KW-1133">Transmembrane helix</keyword>
<sequence length="511" mass="57077">MPESSMFDLPHNFGDYTLVAFIGRTRGGMLYQAIQQGMDRSVFLELLEPDNPEGVGVEDFLMKARTRAAVSAPVLGTVYEASQAQGYWFVTSEQLGGASLQSMLDRGQTLSMKDLLKVIETVGGMCGRYERLQTAFNVMEPRHIFLDDKSAVRLMNTAMPGDFHEEISRAQMKRLGADLLPLVTPDVPGTTRMRTLLEWMREGQNGKPMQWDQVMELIAAVREQLGLSPRATTHRYTVPVEPRRNSGKWMLWAGTGLLGAGIAAAAVFLLFPREEASAPAPPPAPKHYPDFSASDHTEVRVNLPGGGELIVGAHEITLESYHLFLDQWARLTPELREEYSHPDQPDKQTATHIPEDWEAMWKAASTPGGKWKGRKITPRSPVVNVTFWDAWAYASWKPVAPGEPRYRLPARGEWMALGNMLETGEKGDKTLVIDRYSNDYDLKTGICGMASGVMEWTSSMEKDPARVKEPPGPVACGGDWRQPGITNRVEYLRSRGESRDNLGFRIVRDVR</sequence>
<dbReference type="Gene3D" id="3.30.200.20">
    <property type="entry name" value="Phosphorylase Kinase, domain 1"/>
    <property type="match status" value="1"/>
</dbReference>
<gene>
    <name evidence="3" type="ORF">DMI76_12055</name>
</gene>
<dbReference type="RefSeq" id="WP_102722893.1">
    <property type="nucleotide sequence ID" value="NZ_CP029701.1"/>
</dbReference>
<proteinExistence type="predicted"/>
<name>A0AAE7BI38_9BACT</name>